<dbReference type="InterPro" id="IPR029439">
    <property type="entry name" value="Wzt_C"/>
</dbReference>
<protein>
    <submittedName>
        <fullName evidence="6">ABC transporter ATP-binding protein</fullName>
    </submittedName>
</protein>
<evidence type="ECO:0000256" key="2">
    <source>
        <dbReference type="ARBA" id="ARBA00022448"/>
    </source>
</evidence>
<evidence type="ECO:0000313" key="6">
    <source>
        <dbReference type="EMBL" id="RIV82340.1"/>
    </source>
</evidence>
<keyword evidence="2" id="KW-0813">Transport</keyword>
<dbReference type="InterPro" id="IPR003439">
    <property type="entry name" value="ABC_transporter-like_ATP-bd"/>
</dbReference>
<dbReference type="PROSITE" id="PS50893">
    <property type="entry name" value="ABC_TRANSPORTER_2"/>
    <property type="match status" value="1"/>
</dbReference>
<dbReference type="InterPro" id="IPR003593">
    <property type="entry name" value="AAA+_ATPase"/>
</dbReference>
<dbReference type="AlphaFoldDB" id="A0A3A1P5F0"/>
<dbReference type="PANTHER" id="PTHR46743">
    <property type="entry name" value="TEICHOIC ACIDS EXPORT ATP-BINDING PROTEIN TAGH"/>
    <property type="match status" value="1"/>
</dbReference>
<proteinExistence type="inferred from homology"/>
<name>A0A3A1P5F0_9SPHN</name>
<dbReference type="InterPro" id="IPR027417">
    <property type="entry name" value="P-loop_NTPase"/>
</dbReference>
<evidence type="ECO:0000313" key="7">
    <source>
        <dbReference type="Proteomes" id="UP000265366"/>
    </source>
</evidence>
<dbReference type="EMBL" id="QXFM01000119">
    <property type="protein sequence ID" value="RIV82340.1"/>
    <property type="molecule type" value="Genomic_DNA"/>
</dbReference>
<keyword evidence="4 6" id="KW-0067">ATP-binding</keyword>
<dbReference type="SUPFAM" id="SSF52540">
    <property type="entry name" value="P-loop containing nucleoside triphosphate hydrolases"/>
    <property type="match status" value="1"/>
</dbReference>
<comment type="caution">
    <text evidence="6">The sequence shown here is derived from an EMBL/GenBank/DDBJ whole genome shotgun (WGS) entry which is preliminary data.</text>
</comment>
<reference evidence="6 7" key="1">
    <citation type="submission" date="2018-08" db="EMBL/GenBank/DDBJ databases">
        <title>Erythrobacter zhengii sp.nov., a bacterium isolated from deep-sea sediment.</title>
        <authorList>
            <person name="Fang C."/>
            <person name="Wu Y.-H."/>
            <person name="Sun C."/>
            <person name="Wang H."/>
            <person name="Cheng H."/>
            <person name="Meng F.-X."/>
            <person name="Wang C.-S."/>
            <person name="Xu X.-W."/>
        </authorList>
    </citation>
    <scope>NUCLEOTIDE SEQUENCE [LARGE SCALE GENOMIC DNA]</scope>
    <source>
        <strain evidence="6 7">CCTCC AB 2015396</strain>
    </source>
</reference>
<dbReference type="Pfam" id="PF00005">
    <property type="entry name" value="ABC_tran"/>
    <property type="match status" value="1"/>
</dbReference>
<dbReference type="GO" id="GO:0140359">
    <property type="term" value="F:ABC-type transporter activity"/>
    <property type="evidence" value="ECO:0007669"/>
    <property type="project" value="InterPro"/>
</dbReference>
<dbReference type="SMART" id="SM00382">
    <property type="entry name" value="AAA"/>
    <property type="match status" value="1"/>
</dbReference>
<evidence type="ECO:0000259" key="5">
    <source>
        <dbReference type="PROSITE" id="PS50893"/>
    </source>
</evidence>
<dbReference type="PROSITE" id="PS00211">
    <property type="entry name" value="ABC_TRANSPORTER_1"/>
    <property type="match status" value="1"/>
</dbReference>
<dbReference type="RefSeq" id="WP_119593756.1">
    <property type="nucleotide sequence ID" value="NZ_QXFM01000119.1"/>
</dbReference>
<evidence type="ECO:0000256" key="3">
    <source>
        <dbReference type="ARBA" id="ARBA00022741"/>
    </source>
</evidence>
<dbReference type="Proteomes" id="UP000265366">
    <property type="component" value="Unassembled WGS sequence"/>
</dbReference>
<dbReference type="OrthoDB" id="9810077at2"/>
<dbReference type="GO" id="GO:0005524">
    <property type="term" value="F:ATP binding"/>
    <property type="evidence" value="ECO:0007669"/>
    <property type="project" value="UniProtKB-KW"/>
</dbReference>
<comment type="similarity">
    <text evidence="1">Belongs to the ABC transporter superfamily.</text>
</comment>
<dbReference type="PANTHER" id="PTHR46743:SF2">
    <property type="entry name" value="TEICHOIC ACIDS EXPORT ATP-BINDING PROTEIN TAGH"/>
    <property type="match status" value="1"/>
</dbReference>
<evidence type="ECO:0000256" key="1">
    <source>
        <dbReference type="ARBA" id="ARBA00005417"/>
    </source>
</evidence>
<organism evidence="6 7">
    <name type="scientific">Aurantiacibacter xanthus</name>
    <dbReference type="NCBI Taxonomy" id="1784712"/>
    <lineage>
        <taxon>Bacteria</taxon>
        <taxon>Pseudomonadati</taxon>
        <taxon>Pseudomonadota</taxon>
        <taxon>Alphaproteobacteria</taxon>
        <taxon>Sphingomonadales</taxon>
        <taxon>Erythrobacteraceae</taxon>
        <taxon>Aurantiacibacter</taxon>
    </lineage>
</organism>
<evidence type="ECO:0000256" key="4">
    <source>
        <dbReference type="ARBA" id="ARBA00022840"/>
    </source>
</evidence>
<dbReference type="InterPro" id="IPR017871">
    <property type="entry name" value="ABC_transporter-like_CS"/>
</dbReference>
<keyword evidence="3" id="KW-0547">Nucleotide-binding</keyword>
<dbReference type="CDD" id="cd03220">
    <property type="entry name" value="ABC_KpsT_Wzt"/>
    <property type="match status" value="1"/>
</dbReference>
<sequence length="409" mass="44797">MSEVVLRAEGVGKAFRRYATPNPATMKEALLRGFSRGKAERVWALRGVDLEVEAGAMVAVIGHNGAGKSTLLRLLGGVMRPDEGRIERRGRTAGLLDLNVGMHPELSGLENLQIGGVVAGLTRQQVARRMDEIIAFSELEPFIEAPFRTYSSGMKMRLGFAVASHVDPDILLVDEVLSVGDLSFQNKCLERIETIKRQGTAVVLISHDLEQAERLSDKVMWLRQGEVVAVGQSAMIVGDYRAAMSSKSRAVTPSGKPDRVLAMGHVLRTHENRFGSMEMEIEDLRLLGAKGEPVSEIGPTDPLTIEIEYRAETGVAPIIGLSIGRDDEEVIDISSEGDRIELAGGSNRVAVSFKGLDLKPGDYAVSVGLYEPSWAYAYDYHWRAYPLTVTGQARDDRSGPPRRWTVQSR</sequence>
<dbReference type="GO" id="GO:0016887">
    <property type="term" value="F:ATP hydrolysis activity"/>
    <property type="evidence" value="ECO:0007669"/>
    <property type="project" value="InterPro"/>
</dbReference>
<accession>A0A3A1P5F0</accession>
<dbReference type="CDD" id="cd10147">
    <property type="entry name" value="Wzt_C-like"/>
    <property type="match status" value="1"/>
</dbReference>
<gene>
    <name evidence="6" type="ORF">D2V17_15630</name>
</gene>
<dbReference type="GO" id="GO:0016020">
    <property type="term" value="C:membrane"/>
    <property type="evidence" value="ECO:0007669"/>
    <property type="project" value="InterPro"/>
</dbReference>
<dbReference type="Gene3D" id="2.70.50.60">
    <property type="entry name" value="abc- transporter (atp binding component) like domain"/>
    <property type="match status" value="1"/>
</dbReference>
<dbReference type="Gene3D" id="3.40.50.300">
    <property type="entry name" value="P-loop containing nucleotide triphosphate hydrolases"/>
    <property type="match status" value="1"/>
</dbReference>
<dbReference type="Pfam" id="PF14524">
    <property type="entry name" value="Wzt_C"/>
    <property type="match status" value="1"/>
</dbReference>
<feature type="domain" description="ABC transporter" evidence="5">
    <location>
        <begin position="6"/>
        <end position="249"/>
    </location>
</feature>
<keyword evidence="7" id="KW-1185">Reference proteome</keyword>
<dbReference type="InterPro" id="IPR015860">
    <property type="entry name" value="ABC_transpr_TagH-like"/>
</dbReference>
<dbReference type="InterPro" id="IPR050683">
    <property type="entry name" value="Bact_Polysacc_Export_ATP-bd"/>
</dbReference>